<evidence type="ECO:0000313" key="2">
    <source>
        <dbReference type="EMBL" id="JAD91440.1"/>
    </source>
</evidence>
<feature type="transmembrane region" description="Helical" evidence="1">
    <location>
        <begin position="16"/>
        <end position="34"/>
    </location>
</feature>
<organism evidence="2">
    <name type="scientific">Arundo donax</name>
    <name type="common">Giant reed</name>
    <name type="synonym">Donax arundinaceus</name>
    <dbReference type="NCBI Taxonomy" id="35708"/>
    <lineage>
        <taxon>Eukaryota</taxon>
        <taxon>Viridiplantae</taxon>
        <taxon>Streptophyta</taxon>
        <taxon>Embryophyta</taxon>
        <taxon>Tracheophyta</taxon>
        <taxon>Spermatophyta</taxon>
        <taxon>Magnoliopsida</taxon>
        <taxon>Liliopsida</taxon>
        <taxon>Poales</taxon>
        <taxon>Poaceae</taxon>
        <taxon>PACMAD clade</taxon>
        <taxon>Arundinoideae</taxon>
        <taxon>Arundineae</taxon>
        <taxon>Arundo</taxon>
    </lineage>
</organism>
<reference evidence="2" key="1">
    <citation type="submission" date="2014-09" db="EMBL/GenBank/DDBJ databases">
        <authorList>
            <person name="Magalhaes I.L.F."/>
            <person name="Oliveira U."/>
            <person name="Santos F.R."/>
            <person name="Vidigal T.H.D.A."/>
            <person name="Brescovit A.D."/>
            <person name="Santos A.J."/>
        </authorList>
    </citation>
    <scope>NUCLEOTIDE SEQUENCE</scope>
    <source>
        <tissue evidence="2">Shoot tissue taken approximately 20 cm above the soil surface</tissue>
    </source>
</reference>
<dbReference type="EMBL" id="GBRH01279176">
    <property type="protein sequence ID" value="JAD18719.1"/>
    <property type="molecule type" value="Transcribed_RNA"/>
</dbReference>
<keyword evidence="1" id="KW-0812">Transmembrane</keyword>
<sequence>MQCTVTCSREIKTCSLALVGFLVLMVPTGPVWKVKKREEATCICIPFLRYHGLIVLFVAKRKSNKELKIPMLNVSSHYKHLYACCVGAKPPYPHALMKVLKNVVA</sequence>
<dbReference type="EMBL" id="GBRH01206455">
    <property type="protein sequence ID" value="JAD91440.1"/>
    <property type="molecule type" value="Transcribed_RNA"/>
</dbReference>
<proteinExistence type="predicted"/>
<keyword evidence="1" id="KW-1133">Transmembrane helix</keyword>
<keyword evidence="1" id="KW-0472">Membrane</keyword>
<accession>A0A0A9E0I8</accession>
<protein>
    <submittedName>
        <fullName evidence="2">Uncharacterized protein</fullName>
    </submittedName>
</protein>
<evidence type="ECO:0000256" key="1">
    <source>
        <dbReference type="SAM" id="Phobius"/>
    </source>
</evidence>
<dbReference type="AlphaFoldDB" id="A0A0A9E0I8"/>
<reference evidence="2" key="2">
    <citation type="journal article" date="2015" name="Data Brief">
        <title>Shoot transcriptome of the giant reed, Arundo donax.</title>
        <authorList>
            <person name="Barrero R.A."/>
            <person name="Guerrero F.D."/>
            <person name="Moolhuijzen P."/>
            <person name="Goolsby J.A."/>
            <person name="Tidwell J."/>
            <person name="Bellgard S.E."/>
            <person name="Bellgard M.I."/>
        </authorList>
    </citation>
    <scope>NUCLEOTIDE SEQUENCE</scope>
    <source>
        <tissue evidence="2">Shoot tissue taken approximately 20 cm above the soil surface</tissue>
    </source>
</reference>
<feature type="transmembrane region" description="Helical" evidence="1">
    <location>
        <begin position="40"/>
        <end position="59"/>
    </location>
</feature>
<name>A0A0A9E0I8_ARUDO</name>